<keyword evidence="4 7" id="KW-0472">Membrane</keyword>
<dbReference type="GO" id="GO:0022857">
    <property type="term" value="F:transmembrane transporter activity"/>
    <property type="evidence" value="ECO:0007669"/>
    <property type="project" value="InterPro"/>
</dbReference>
<dbReference type="GeneID" id="83207436"/>
<feature type="transmembrane region" description="Helical" evidence="7">
    <location>
        <begin position="232"/>
        <end position="252"/>
    </location>
</feature>
<feature type="transmembrane region" description="Helical" evidence="7">
    <location>
        <begin position="301"/>
        <end position="322"/>
    </location>
</feature>
<sequence>MAAASPPTLQNTARFLGSQGTGRSMSSDTIVAPPDDSPSSSSSSQRSHNLIKPPPPAAASENIEYASTLLHRKPFLPNTDVLVNVSSTFNNDESSEKPQQDPQFETKKRIILALGRCLLQYGSPSHRIEETLKHACKTLSIDATFTIVPDLILVSLAHPASTSSSSSSTTDTTATQHPPYPETLTIKSVVGFDVGKLVRMTKTMNALYKGKQNPEQCLMSLQEIIDSPPSCGNWALCFSFSAIGFTATACMFDGTWVDATAATILGLLVALLFIASIKIPAYGPIYEVSSCIIVGLVARLLHEYACFITVGLSPILILLPGYGMTMAVMEILAHQVTTGAIRLAYAVIYAFLLAYGLQIGSSVYMAINPNIPDEGVCGDPVSPWYYLLLFPIMSISIGLAYGSTRQQWASQTCCAAIGFCVLFFLGRIVSDPQVLSTIAAFAMGLYANFALKITGEPPLAPLCVGITLLVPGSLGVRHAYALLHNNDVTQGLYPILMLQVSLGLAVGLHAAAIIVYPTSKIRSLYISL</sequence>
<dbReference type="GO" id="GO:0016020">
    <property type="term" value="C:membrane"/>
    <property type="evidence" value="ECO:0007669"/>
    <property type="project" value="UniProtKB-SubCell"/>
</dbReference>
<comment type="caution">
    <text evidence="10">The sequence shown here is derived from an EMBL/GenBank/DDBJ whole genome shotgun (WGS) entry which is preliminary data.</text>
</comment>
<evidence type="ECO:0000256" key="2">
    <source>
        <dbReference type="ARBA" id="ARBA00022692"/>
    </source>
</evidence>
<dbReference type="InterPro" id="IPR010619">
    <property type="entry name" value="ThrE-like_N"/>
</dbReference>
<feature type="domain" description="Threonine/serine exporter-like N-terminal" evidence="8">
    <location>
        <begin position="109"/>
        <end position="363"/>
    </location>
</feature>
<dbReference type="InterPro" id="IPR051361">
    <property type="entry name" value="ThrE/Ser_Exporter"/>
</dbReference>
<keyword evidence="11" id="KW-1185">Reference proteome</keyword>
<keyword evidence="2 7" id="KW-0812">Transmembrane</keyword>
<feature type="transmembrane region" description="Helical" evidence="7">
    <location>
        <begin position="259"/>
        <end position="281"/>
    </location>
</feature>
<dbReference type="RefSeq" id="XP_058348653.1">
    <property type="nucleotide sequence ID" value="XM_058480130.1"/>
</dbReference>
<dbReference type="Proteomes" id="UP001234581">
    <property type="component" value="Unassembled WGS sequence"/>
</dbReference>
<feature type="transmembrane region" description="Helical" evidence="7">
    <location>
        <begin position="434"/>
        <end position="451"/>
    </location>
</feature>
<feature type="transmembrane region" description="Helical" evidence="7">
    <location>
        <begin position="492"/>
        <end position="516"/>
    </location>
</feature>
<dbReference type="PANTHER" id="PTHR31082:SF4">
    <property type="entry name" value="PHEROMONE-REGULATED MEMBRANE PROTEIN 10"/>
    <property type="match status" value="1"/>
</dbReference>
<accession>A0AAD7Y4S5</accession>
<gene>
    <name evidence="10" type="ORF">O0I10_000014</name>
</gene>
<dbReference type="Pfam" id="PF06738">
    <property type="entry name" value="ThrE"/>
    <property type="match status" value="1"/>
</dbReference>
<feature type="transmembrane region" description="Helical" evidence="7">
    <location>
        <begin position="384"/>
        <end position="401"/>
    </location>
</feature>
<feature type="transmembrane region" description="Helical" evidence="7">
    <location>
        <begin position="408"/>
        <end position="428"/>
    </location>
</feature>
<evidence type="ECO:0000256" key="7">
    <source>
        <dbReference type="SAM" id="Phobius"/>
    </source>
</evidence>
<evidence type="ECO:0000259" key="9">
    <source>
        <dbReference type="Pfam" id="PF12821"/>
    </source>
</evidence>
<dbReference type="AlphaFoldDB" id="A0AAD7Y4S5"/>
<evidence type="ECO:0000256" key="6">
    <source>
        <dbReference type="SAM" id="MobiDB-lite"/>
    </source>
</evidence>
<feature type="transmembrane region" description="Helical" evidence="7">
    <location>
        <begin position="458"/>
        <end position="480"/>
    </location>
</feature>
<evidence type="ECO:0000256" key="4">
    <source>
        <dbReference type="ARBA" id="ARBA00023136"/>
    </source>
</evidence>
<feature type="compositionally biased region" description="Low complexity" evidence="6">
    <location>
        <begin position="160"/>
        <end position="175"/>
    </location>
</feature>
<evidence type="ECO:0000313" key="10">
    <source>
        <dbReference type="EMBL" id="KAJ8663741.1"/>
    </source>
</evidence>
<feature type="domain" description="Threonine/Serine exporter ThrE" evidence="9">
    <location>
        <begin position="388"/>
        <end position="512"/>
    </location>
</feature>
<evidence type="ECO:0000256" key="1">
    <source>
        <dbReference type="ARBA" id="ARBA00004141"/>
    </source>
</evidence>
<evidence type="ECO:0000259" key="8">
    <source>
        <dbReference type="Pfam" id="PF06738"/>
    </source>
</evidence>
<feature type="compositionally biased region" description="Low complexity" evidence="6">
    <location>
        <begin position="33"/>
        <end position="44"/>
    </location>
</feature>
<feature type="transmembrane region" description="Helical" evidence="7">
    <location>
        <begin position="343"/>
        <end position="364"/>
    </location>
</feature>
<evidence type="ECO:0000256" key="5">
    <source>
        <dbReference type="ARBA" id="ARBA00034125"/>
    </source>
</evidence>
<comment type="similarity">
    <text evidence="5">Belongs to the ThrE exporter (TC 2.A.79) family.</text>
</comment>
<dbReference type="Pfam" id="PF12821">
    <property type="entry name" value="ThrE_2"/>
    <property type="match status" value="1"/>
</dbReference>
<evidence type="ECO:0008006" key="12">
    <source>
        <dbReference type="Google" id="ProtNLM"/>
    </source>
</evidence>
<protein>
    <recommendedName>
        <fullName evidence="12">Threonine/serine exporter-like N-terminal domain-containing protein</fullName>
    </recommendedName>
</protein>
<proteinExistence type="inferred from homology"/>
<evidence type="ECO:0000313" key="11">
    <source>
        <dbReference type="Proteomes" id="UP001234581"/>
    </source>
</evidence>
<name>A0AAD7Y4S5_9FUNG</name>
<reference evidence="10 11" key="1">
    <citation type="submission" date="2023-03" db="EMBL/GenBank/DDBJ databases">
        <title>Genome sequence of Lichtheimia ornata CBS 291.66.</title>
        <authorList>
            <person name="Mohabir J.T."/>
            <person name="Shea T.P."/>
            <person name="Kurbessoian T."/>
            <person name="Berby B."/>
            <person name="Fontaine J."/>
            <person name="Livny J."/>
            <person name="Gnirke A."/>
            <person name="Stajich J.E."/>
            <person name="Cuomo C.A."/>
        </authorList>
    </citation>
    <scope>NUCLEOTIDE SEQUENCE [LARGE SCALE GENOMIC DNA]</scope>
    <source>
        <strain evidence="10">CBS 291.66</strain>
    </source>
</reference>
<organism evidence="10 11">
    <name type="scientific">Lichtheimia ornata</name>
    <dbReference type="NCBI Taxonomy" id="688661"/>
    <lineage>
        <taxon>Eukaryota</taxon>
        <taxon>Fungi</taxon>
        <taxon>Fungi incertae sedis</taxon>
        <taxon>Mucoromycota</taxon>
        <taxon>Mucoromycotina</taxon>
        <taxon>Mucoromycetes</taxon>
        <taxon>Mucorales</taxon>
        <taxon>Lichtheimiaceae</taxon>
        <taxon>Lichtheimia</taxon>
    </lineage>
</organism>
<feature type="region of interest" description="Disordered" evidence="6">
    <location>
        <begin position="160"/>
        <end position="180"/>
    </location>
</feature>
<keyword evidence="3 7" id="KW-1133">Transmembrane helix</keyword>
<dbReference type="PANTHER" id="PTHR31082">
    <property type="entry name" value="PHEROMONE-REGULATED MEMBRANE PROTEIN 10"/>
    <property type="match status" value="1"/>
</dbReference>
<dbReference type="EMBL" id="JARTCD010000001">
    <property type="protein sequence ID" value="KAJ8663741.1"/>
    <property type="molecule type" value="Genomic_DNA"/>
</dbReference>
<comment type="subcellular location">
    <subcellularLocation>
        <location evidence="1">Membrane</location>
        <topology evidence="1">Multi-pass membrane protein</topology>
    </subcellularLocation>
</comment>
<feature type="region of interest" description="Disordered" evidence="6">
    <location>
        <begin position="1"/>
        <end position="58"/>
    </location>
</feature>
<evidence type="ECO:0000256" key="3">
    <source>
        <dbReference type="ARBA" id="ARBA00022989"/>
    </source>
</evidence>
<dbReference type="InterPro" id="IPR024528">
    <property type="entry name" value="ThrE_2"/>
</dbReference>